<dbReference type="EMBL" id="CP051151">
    <property type="protein sequence ID" value="QLY40083.1"/>
    <property type="molecule type" value="Genomic_DNA"/>
</dbReference>
<dbReference type="AlphaFoldDB" id="A0A7L6N1P4"/>
<dbReference type="InterPro" id="IPR018633">
    <property type="entry name" value="DUF2357"/>
</dbReference>
<reference evidence="3 4" key="1">
    <citation type="submission" date="2020-04" db="EMBL/GenBank/DDBJ databases">
        <authorList>
            <person name="Zheng R.K."/>
            <person name="Sun C.M."/>
        </authorList>
    </citation>
    <scope>NUCLEOTIDE SEQUENCE [LARGE SCALE GENOMIC DNA]</scope>
    <source>
        <strain evidence="4">zrk29</strain>
    </source>
</reference>
<organism evidence="3 4">
    <name type="scientific">Hujiaoplasma nucleasis</name>
    <dbReference type="NCBI Taxonomy" id="2725268"/>
    <lineage>
        <taxon>Bacteria</taxon>
        <taxon>Bacillati</taxon>
        <taxon>Mycoplasmatota</taxon>
        <taxon>Mollicutes</taxon>
        <taxon>Candidatus Izemoplasmatales</taxon>
        <taxon>Hujiaoplasmataceae</taxon>
        <taxon>Hujiaoplasma</taxon>
    </lineage>
</organism>
<keyword evidence="1" id="KW-0175">Coiled coil</keyword>
<proteinExistence type="predicted"/>
<dbReference type="Proteomes" id="UP000512167">
    <property type="component" value="Chromosome"/>
</dbReference>
<gene>
    <name evidence="3" type="ORF">HF295_04085</name>
</gene>
<feature type="domain" description="DUF2357" evidence="2">
    <location>
        <begin position="60"/>
        <end position="163"/>
    </location>
</feature>
<keyword evidence="4" id="KW-1185">Reference proteome</keyword>
<evidence type="ECO:0000313" key="3">
    <source>
        <dbReference type="EMBL" id="QLY40083.1"/>
    </source>
</evidence>
<evidence type="ECO:0000313" key="4">
    <source>
        <dbReference type="Proteomes" id="UP000512167"/>
    </source>
</evidence>
<name>A0A7L6N1P4_9MOLU</name>
<sequence>MKEGTAKRYYKKLNTTIEGLNKVDEFAKQFRKLLNSSDMELYQKERREKRVFDDSWMDEVEDIIPIIDKLTRNPRESLKKVSEVVAVERAKKIDSDTIRHLAANTQNIKERDRFGNVIPSKVLTSYYDQDLGTYENRFLMSLVNKLFTFIELRYNLIVEKMHTEYANVLNVKSKLEWEKTYIDYDISLNIHRDIDDDEMGQKNQELLERMTEVRKAITNYKMSHFMQEMKGFPPVRSPIMMTNIIRKNVDFNKCYNLWVTLDRVDRVGYESDVFDRDVLLDKKYEDQLKEALMILYATVSNSQIEDLDFARPLNYLREKKAKVLQRIDKDQYLQAGEYLLEDHTLNQYFLDKIKEANTERFKTLKDAGIAEEESIKIVYRKLQEIADNAFVDFIESNYKPDEIDDIHERIKVQRQVMDVYRDIEKVKAENNKDFKTNKALALLNLKNYRDELKAIEEAKKQKQREIEEEERRQRLAALDEKAREEVLKQEKIQEAKRILEEAKKERQKKKNK</sequence>
<dbReference type="KEGG" id="tbk:HF295_04085"/>
<dbReference type="Pfam" id="PF09823">
    <property type="entry name" value="DUF2357"/>
    <property type="match status" value="1"/>
</dbReference>
<accession>A0A7L6N1P4</accession>
<evidence type="ECO:0000256" key="1">
    <source>
        <dbReference type="SAM" id="Coils"/>
    </source>
</evidence>
<dbReference type="RefSeq" id="WP_312032581.1">
    <property type="nucleotide sequence ID" value="NZ_CP051151.1"/>
</dbReference>
<evidence type="ECO:0000259" key="2">
    <source>
        <dbReference type="Pfam" id="PF09823"/>
    </source>
</evidence>
<feature type="coiled-coil region" evidence="1">
    <location>
        <begin position="438"/>
        <end position="512"/>
    </location>
</feature>
<protein>
    <submittedName>
        <fullName evidence="3">DUF2357 domain-containing protein</fullName>
    </submittedName>
</protein>